<sequence length="333" mass="37252">MDQRWALFYLGTTICLYHGLGMDPPLVRLHHGPAMGTQERLHHGPAMGTQDQPAIMSAHLFEGKDHAAIYRKHRFPPPDELLSIIFSFLEEKKGKPYDLAVDVGCGSGQSTQVLGPHFARVLGTDISEAQIQQAQQAQNQANVSYRVCPAENLPVEDASVDLLTAFTAAHWFDLKAFMRELERVLKPGGCVSLSSYIPSIRIHYGDCSAELNAIFQETQTVLNKYANEKVSIVRSEYQEIFDLVPFPDKKRTLFHSKEVSFTVASLMGFMQSFSMFQTFHNAQPEAAKALLHQTQERFLKTMKVSSPETELGISFKYVCVLACKAPTKEKVAP</sequence>
<dbReference type="InterPro" id="IPR051052">
    <property type="entry name" value="Diverse_substrate_MTase"/>
</dbReference>
<evidence type="ECO:0000259" key="4">
    <source>
        <dbReference type="Pfam" id="PF08241"/>
    </source>
</evidence>
<proteinExistence type="inferred from homology"/>
<dbReference type="STRING" id="13616.ENSMODP00000054686"/>
<comment type="similarity">
    <text evidence="1">Belongs to the methyltransferase superfamily.</text>
</comment>
<reference evidence="5" key="2">
    <citation type="submission" date="2025-08" db="UniProtKB">
        <authorList>
            <consortium name="Ensembl"/>
        </authorList>
    </citation>
    <scope>IDENTIFICATION</scope>
</reference>
<dbReference type="PANTHER" id="PTHR44942:SF4">
    <property type="entry name" value="METHYLTRANSFERASE TYPE 11 DOMAIN-CONTAINING PROTEIN"/>
    <property type="match status" value="1"/>
</dbReference>
<dbReference type="Gene3D" id="3.40.50.150">
    <property type="entry name" value="Vaccinia Virus protein VP39"/>
    <property type="match status" value="1"/>
</dbReference>
<dbReference type="Pfam" id="PF08241">
    <property type="entry name" value="Methyltransf_11"/>
    <property type="match status" value="1"/>
</dbReference>
<name>A0A5F8H641_MONDO</name>
<dbReference type="GO" id="GO:0032259">
    <property type="term" value="P:methylation"/>
    <property type="evidence" value="ECO:0007669"/>
    <property type="project" value="UniProtKB-KW"/>
</dbReference>
<dbReference type="AlphaFoldDB" id="A0A5F8H641"/>
<keyword evidence="3" id="KW-0808">Transferase</keyword>
<dbReference type="SUPFAM" id="SSF53335">
    <property type="entry name" value="S-adenosyl-L-methionine-dependent methyltransferases"/>
    <property type="match status" value="1"/>
</dbReference>
<dbReference type="CDD" id="cd02440">
    <property type="entry name" value="AdoMet_MTases"/>
    <property type="match status" value="1"/>
</dbReference>
<accession>A0A5F8H641</accession>
<gene>
    <name evidence="5" type="primary">LOC100025184</name>
</gene>
<keyword evidence="6" id="KW-1185">Reference proteome</keyword>
<reference evidence="5 6" key="1">
    <citation type="journal article" date="2007" name="Nature">
        <title>Genome of the marsupial Monodelphis domestica reveals innovation in non-coding sequences.</title>
        <authorList>
            <person name="Mikkelsen T.S."/>
            <person name="Wakefield M.J."/>
            <person name="Aken B."/>
            <person name="Amemiya C.T."/>
            <person name="Chang J.L."/>
            <person name="Duke S."/>
            <person name="Garber M."/>
            <person name="Gentles A.J."/>
            <person name="Goodstadt L."/>
            <person name="Heger A."/>
            <person name="Jurka J."/>
            <person name="Kamal M."/>
            <person name="Mauceli E."/>
            <person name="Searle S.M."/>
            <person name="Sharpe T."/>
            <person name="Baker M.L."/>
            <person name="Batzer M.A."/>
            <person name="Benos P.V."/>
            <person name="Belov K."/>
            <person name="Clamp M."/>
            <person name="Cook A."/>
            <person name="Cuff J."/>
            <person name="Das R."/>
            <person name="Davidow L."/>
            <person name="Deakin J.E."/>
            <person name="Fazzari M.J."/>
            <person name="Glass J.L."/>
            <person name="Grabherr M."/>
            <person name="Greally J.M."/>
            <person name="Gu W."/>
            <person name="Hore T.A."/>
            <person name="Huttley G.A."/>
            <person name="Kleber M."/>
            <person name="Jirtle R.L."/>
            <person name="Koina E."/>
            <person name="Lee J.T."/>
            <person name="Mahony S."/>
            <person name="Marra M.A."/>
            <person name="Miller R.D."/>
            <person name="Nicholls R.D."/>
            <person name="Oda M."/>
            <person name="Papenfuss A.T."/>
            <person name="Parra Z.E."/>
            <person name="Pollock D.D."/>
            <person name="Ray D.A."/>
            <person name="Schein J.E."/>
            <person name="Speed T.P."/>
            <person name="Thompson K."/>
            <person name="VandeBerg J.L."/>
            <person name="Wade C.M."/>
            <person name="Walker J.A."/>
            <person name="Waters P.D."/>
            <person name="Webber C."/>
            <person name="Weidman J.R."/>
            <person name="Xie X."/>
            <person name="Zody M.C."/>
            <person name="Baldwin J."/>
            <person name="Abdouelleil A."/>
            <person name="Abdulkadir J."/>
            <person name="Abebe A."/>
            <person name="Abera B."/>
            <person name="Abreu J."/>
            <person name="Acer S.C."/>
            <person name="Aftuck L."/>
            <person name="Alexander A."/>
            <person name="An P."/>
            <person name="Anderson E."/>
            <person name="Anderson S."/>
            <person name="Arachi H."/>
            <person name="Azer M."/>
            <person name="Bachantsang P."/>
            <person name="Barry A."/>
            <person name="Bayul T."/>
            <person name="Berlin A."/>
            <person name="Bessette D."/>
            <person name="Bloom T."/>
            <person name="Bloom T."/>
            <person name="Boguslavskiy L."/>
            <person name="Bonnet C."/>
            <person name="Boukhgalter B."/>
            <person name="Bourzgui I."/>
            <person name="Brown A."/>
            <person name="Cahill P."/>
            <person name="Channer S."/>
            <person name="Cheshatsang Y."/>
            <person name="Chuda L."/>
            <person name="Citroen M."/>
            <person name="Collymore A."/>
            <person name="Cooke P."/>
            <person name="Costello M."/>
            <person name="D'Aco K."/>
            <person name="Daza R."/>
            <person name="De Haan G."/>
            <person name="DeGray S."/>
            <person name="DeMaso C."/>
            <person name="Dhargay N."/>
            <person name="Dooley K."/>
            <person name="Dooley E."/>
            <person name="Doricent M."/>
            <person name="Dorje P."/>
            <person name="Dorjee K."/>
            <person name="Dupes A."/>
            <person name="Elong R."/>
            <person name="Falk J."/>
            <person name="Farina A."/>
            <person name="Faro S."/>
            <person name="Ferguson D."/>
            <person name="Fisher S."/>
            <person name="Foley C.D."/>
            <person name="Franke A."/>
            <person name="Friedrich D."/>
            <person name="Gadbois L."/>
            <person name="Gearin G."/>
            <person name="Gearin C.R."/>
            <person name="Giannoukos G."/>
            <person name="Goode T."/>
            <person name="Graham J."/>
            <person name="Grandbois E."/>
            <person name="Grewal S."/>
            <person name="Gyaltsen K."/>
            <person name="Hafez N."/>
            <person name="Hagos B."/>
            <person name="Hall J."/>
            <person name="Henson C."/>
            <person name="Hollinger A."/>
            <person name="Honan T."/>
            <person name="Huard M.D."/>
            <person name="Hughes L."/>
            <person name="Hurhula B."/>
            <person name="Husby M.E."/>
            <person name="Kamat A."/>
            <person name="Kanga B."/>
            <person name="Kashin S."/>
            <person name="Khazanovich D."/>
            <person name="Kisner P."/>
            <person name="Lance K."/>
            <person name="Lara M."/>
            <person name="Lee W."/>
            <person name="Lennon N."/>
            <person name="Letendre F."/>
            <person name="LeVine R."/>
            <person name="Lipovsky A."/>
            <person name="Liu X."/>
            <person name="Liu J."/>
            <person name="Liu S."/>
            <person name="Lokyitsang T."/>
            <person name="Lokyitsang Y."/>
            <person name="Lubonja R."/>
            <person name="Lui A."/>
            <person name="MacDonald P."/>
            <person name="Magnisalis V."/>
            <person name="Maru K."/>
            <person name="Matthews C."/>
            <person name="McCusker W."/>
            <person name="McDonough S."/>
            <person name="Mehta T."/>
            <person name="Meldrim J."/>
            <person name="Meneus L."/>
            <person name="Mihai O."/>
            <person name="Mihalev A."/>
            <person name="Mihova T."/>
            <person name="Mittelman R."/>
            <person name="Mlenga V."/>
            <person name="Montmayeur A."/>
            <person name="Mulrain L."/>
            <person name="Navidi A."/>
            <person name="Naylor J."/>
            <person name="Negash T."/>
            <person name="Nguyen T."/>
            <person name="Nguyen N."/>
            <person name="Nicol R."/>
            <person name="Norbu C."/>
            <person name="Norbu N."/>
            <person name="Novod N."/>
            <person name="O'Neill B."/>
            <person name="Osman S."/>
            <person name="Markiewicz E."/>
            <person name="Oyono O.L."/>
            <person name="Patti C."/>
            <person name="Phunkhang P."/>
            <person name="Pierre F."/>
            <person name="Priest M."/>
            <person name="Raghuraman S."/>
            <person name="Rege F."/>
            <person name="Reyes R."/>
            <person name="Rise C."/>
            <person name="Rogov P."/>
            <person name="Ross K."/>
            <person name="Ryan E."/>
            <person name="Settipalli S."/>
            <person name="Shea T."/>
            <person name="Sherpa N."/>
            <person name="Shi L."/>
            <person name="Shih D."/>
            <person name="Sparrow T."/>
            <person name="Spaulding J."/>
            <person name="Stalker J."/>
            <person name="Stange-Thomann N."/>
            <person name="Stavropoulos S."/>
            <person name="Stone C."/>
            <person name="Strader C."/>
            <person name="Tesfaye S."/>
            <person name="Thomson T."/>
            <person name="Thoulutsang Y."/>
            <person name="Thoulutsang D."/>
            <person name="Topham K."/>
            <person name="Topping I."/>
            <person name="Tsamla T."/>
            <person name="Vassiliev H."/>
            <person name="Vo A."/>
            <person name="Wangchuk T."/>
            <person name="Wangdi T."/>
            <person name="Weiand M."/>
            <person name="Wilkinson J."/>
            <person name="Wilson A."/>
            <person name="Yadav S."/>
            <person name="Young G."/>
            <person name="Yu Q."/>
            <person name="Zembek L."/>
            <person name="Zhong D."/>
            <person name="Zimmer A."/>
            <person name="Zwirko Z."/>
            <person name="Jaffe D.B."/>
            <person name="Alvarez P."/>
            <person name="Brockman W."/>
            <person name="Butler J."/>
            <person name="Chin C."/>
            <person name="Gnerre S."/>
            <person name="MacCallum I."/>
            <person name="Graves J.A."/>
            <person name="Ponting C.P."/>
            <person name="Breen M."/>
            <person name="Samollow P.B."/>
            <person name="Lander E.S."/>
            <person name="Lindblad-Toh K."/>
        </authorList>
    </citation>
    <scope>NUCLEOTIDE SEQUENCE [LARGE SCALE GENOMIC DNA]</scope>
</reference>
<reference evidence="5" key="3">
    <citation type="submission" date="2025-09" db="UniProtKB">
        <authorList>
            <consortium name="Ensembl"/>
        </authorList>
    </citation>
    <scope>IDENTIFICATION</scope>
</reference>
<keyword evidence="2" id="KW-0489">Methyltransferase</keyword>
<protein>
    <submittedName>
        <fullName evidence="5">Putative methyltransferase DDB_G0268948</fullName>
    </submittedName>
</protein>
<evidence type="ECO:0000313" key="5">
    <source>
        <dbReference type="Ensembl" id="ENSMODP00000054686.1"/>
    </source>
</evidence>
<dbReference type="Ensembl" id="ENSMODT00000076143.1">
    <property type="protein sequence ID" value="ENSMODP00000054686.1"/>
    <property type="gene ID" value="ENSMODG00000050747.1"/>
</dbReference>
<evidence type="ECO:0000256" key="3">
    <source>
        <dbReference type="ARBA" id="ARBA00022679"/>
    </source>
</evidence>
<dbReference type="InParanoid" id="A0A5F8H641"/>
<dbReference type="PANTHER" id="PTHR44942">
    <property type="entry name" value="METHYLTRANSF_11 DOMAIN-CONTAINING PROTEIN"/>
    <property type="match status" value="1"/>
</dbReference>
<evidence type="ECO:0000313" key="6">
    <source>
        <dbReference type="Proteomes" id="UP000002280"/>
    </source>
</evidence>
<organism evidence="5 6">
    <name type="scientific">Monodelphis domestica</name>
    <name type="common">Gray short-tailed opossum</name>
    <dbReference type="NCBI Taxonomy" id="13616"/>
    <lineage>
        <taxon>Eukaryota</taxon>
        <taxon>Metazoa</taxon>
        <taxon>Chordata</taxon>
        <taxon>Craniata</taxon>
        <taxon>Vertebrata</taxon>
        <taxon>Euteleostomi</taxon>
        <taxon>Mammalia</taxon>
        <taxon>Metatheria</taxon>
        <taxon>Didelphimorphia</taxon>
        <taxon>Didelphidae</taxon>
        <taxon>Monodelphis</taxon>
    </lineage>
</organism>
<dbReference type="GO" id="GO:0008757">
    <property type="term" value="F:S-adenosylmethionine-dependent methyltransferase activity"/>
    <property type="evidence" value="ECO:0007669"/>
    <property type="project" value="InterPro"/>
</dbReference>
<dbReference type="InterPro" id="IPR029063">
    <property type="entry name" value="SAM-dependent_MTases_sf"/>
</dbReference>
<dbReference type="Bgee" id="ENSMODG00000050747">
    <property type="expression patterns" value="Expressed in liver and 18 other cell types or tissues"/>
</dbReference>
<dbReference type="Proteomes" id="UP000002280">
    <property type="component" value="Chromosome 2"/>
</dbReference>
<feature type="domain" description="Methyltransferase type 11" evidence="4">
    <location>
        <begin position="101"/>
        <end position="191"/>
    </location>
</feature>
<dbReference type="GeneTree" id="ENSGT00940000163794"/>
<evidence type="ECO:0000256" key="2">
    <source>
        <dbReference type="ARBA" id="ARBA00022603"/>
    </source>
</evidence>
<dbReference type="InterPro" id="IPR013216">
    <property type="entry name" value="Methyltransf_11"/>
</dbReference>
<dbReference type="FunFam" id="3.40.50.150:FF:000370">
    <property type="entry name" value="Si:ch211-93g23.2"/>
    <property type="match status" value="1"/>
</dbReference>
<evidence type="ECO:0000256" key="1">
    <source>
        <dbReference type="ARBA" id="ARBA00008361"/>
    </source>
</evidence>